<keyword evidence="2" id="KW-0597">Phosphoprotein</keyword>
<evidence type="ECO:0000256" key="9">
    <source>
        <dbReference type="ARBA" id="ARBA00040692"/>
    </source>
</evidence>
<comment type="function">
    <text evidence="7">Inhibitor of protein-phosphatase 1. This protein may be important in hormonal control of glycogen metabolism. Hormones that elevate intracellular cAMP increase I-1 activity in many tissues. I-1 activation may impose cAMP control over proteins that are not directly phosphorylated by PKA. Following a rise in intracellular calcium, I-1 is inactivated by calcineurin (or PP2B). Does not inhibit type-2 phosphatases.</text>
</comment>
<protein>
    <recommendedName>
        <fullName evidence="9">Protein phosphatase 1 regulatory subunit 1A</fullName>
    </recommendedName>
    <alternativeName>
        <fullName evidence="10">Protein phosphatase inhibitor 1</fullName>
    </alternativeName>
</protein>
<feature type="compositionally biased region" description="Low complexity" evidence="11">
    <location>
        <begin position="31"/>
        <end position="51"/>
    </location>
</feature>
<keyword evidence="5" id="KW-0650">Protein phosphatase inhibitor</keyword>
<dbReference type="Pfam" id="PF05395">
    <property type="entry name" value="DARPP-32"/>
    <property type="match status" value="1"/>
</dbReference>
<evidence type="ECO:0000256" key="6">
    <source>
        <dbReference type="ARBA" id="ARBA00023277"/>
    </source>
</evidence>
<keyword evidence="13" id="KW-1185">Reference proteome</keyword>
<name>A0AB34I3J0_ESCRO</name>
<evidence type="ECO:0000256" key="1">
    <source>
        <dbReference type="ARBA" id="ARBA00007775"/>
    </source>
</evidence>
<dbReference type="PANTHER" id="PTHR15417:SF4">
    <property type="entry name" value="PROTEIN PHOSPHATASE 1 REGULATORY SUBUNIT 1A"/>
    <property type="match status" value="1"/>
</dbReference>
<evidence type="ECO:0000256" key="5">
    <source>
        <dbReference type="ARBA" id="ARBA00023272"/>
    </source>
</evidence>
<dbReference type="InterPro" id="IPR008466">
    <property type="entry name" value="PPP1R1A/B/C"/>
</dbReference>
<evidence type="ECO:0000256" key="4">
    <source>
        <dbReference type="ARBA" id="ARBA00022990"/>
    </source>
</evidence>
<comment type="similarity">
    <text evidence="1">Belongs to the protein phosphatase inhibitor 1 family.</text>
</comment>
<evidence type="ECO:0000256" key="10">
    <source>
        <dbReference type="ARBA" id="ARBA00042082"/>
    </source>
</evidence>
<evidence type="ECO:0000256" key="3">
    <source>
        <dbReference type="ARBA" id="ARBA00022600"/>
    </source>
</evidence>
<feature type="region of interest" description="Disordered" evidence="11">
    <location>
        <begin position="1"/>
        <end position="110"/>
    </location>
</feature>
<comment type="subunit">
    <text evidence="8">Interacts with PPP1R15A.</text>
</comment>
<comment type="caution">
    <text evidence="12">The sequence shown here is derived from an EMBL/GenBank/DDBJ whole genome shotgun (WGS) entry which is preliminary data.</text>
</comment>
<accession>A0AB34I3J0</accession>
<dbReference type="GO" id="GO:0005977">
    <property type="term" value="P:glycogen metabolic process"/>
    <property type="evidence" value="ECO:0007669"/>
    <property type="project" value="UniProtKB-KW"/>
</dbReference>
<sequence length="110" mass="11320">MSREPRARRAGLGPGRSGAKGERSRPSPESAACPPAAAAAAAAGPAAAAPAMEQDHSPRKIQFTVPLLEPHLDPEAAEQVRSGAGRQGTRPTEDEGPPDCAIRDPRSVLP</sequence>
<keyword evidence="3" id="KW-0321">Glycogen metabolism</keyword>
<evidence type="ECO:0000256" key="11">
    <source>
        <dbReference type="SAM" id="MobiDB-lite"/>
    </source>
</evidence>
<keyword evidence="4" id="KW-0007">Acetylation</keyword>
<evidence type="ECO:0000256" key="7">
    <source>
        <dbReference type="ARBA" id="ARBA00037661"/>
    </source>
</evidence>
<evidence type="ECO:0000313" key="13">
    <source>
        <dbReference type="Proteomes" id="UP001159641"/>
    </source>
</evidence>
<evidence type="ECO:0000256" key="2">
    <source>
        <dbReference type="ARBA" id="ARBA00022553"/>
    </source>
</evidence>
<gene>
    <name evidence="12" type="ORF">J1605_001646</name>
</gene>
<dbReference type="AlphaFoldDB" id="A0AB34I3J0"/>
<evidence type="ECO:0000313" key="12">
    <source>
        <dbReference type="EMBL" id="KAJ8797910.1"/>
    </source>
</evidence>
<organism evidence="12 13">
    <name type="scientific">Eschrichtius robustus</name>
    <name type="common">California gray whale</name>
    <name type="synonym">Eschrichtius gibbosus</name>
    <dbReference type="NCBI Taxonomy" id="9764"/>
    <lineage>
        <taxon>Eukaryota</taxon>
        <taxon>Metazoa</taxon>
        <taxon>Chordata</taxon>
        <taxon>Craniata</taxon>
        <taxon>Vertebrata</taxon>
        <taxon>Euteleostomi</taxon>
        <taxon>Mammalia</taxon>
        <taxon>Eutheria</taxon>
        <taxon>Laurasiatheria</taxon>
        <taxon>Artiodactyla</taxon>
        <taxon>Whippomorpha</taxon>
        <taxon>Cetacea</taxon>
        <taxon>Mysticeti</taxon>
        <taxon>Eschrichtiidae</taxon>
        <taxon>Eschrichtius</taxon>
    </lineage>
</organism>
<keyword evidence="6" id="KW-0119">Carbohydrate metabolism</keyword>
<dbReference type="GO" id="GO:0004864">
    <property type="term" value="F:protein phosphatase inhibitor activity"/>
    <property type="evidence" value="ECO:0007669"/>
    <property type="project" value="UniProtKB-KW"/>
</dbReference>
<dbReference type="PANTHER" id="PTHR15417">
    <property type="entry name" value="PROTEIN PHOSPHATASE INHIBITOR AND DOPAMINE- AND CAMP-REGULATED NEURONAL PHOSPHOPROTEIN"/>
    <property type="match status" value="1"/>
</dbReference>
<dbReference type="Proteomes" id="UP001159641">
    <property type="component" value="Unassembled WGS sequence"/>
</dbReference>
<feature type="compositionally biased region" description="Basic and acidic residues" evidence="11">
    <location>
        <begin position="101"/>
        <end position="110"/>
    </location>
</feature>
<reference evidence="12 13" key="1">
    <citation type="submission" date="2022-11" db="EMBL/GenBank/DDBJ databases">
        <title>Whole genome sequence of Eschrichtius robustus ER-17-0199.</title>
        <authorList>
            <person name="Bruniche-Olsen A."/>
            <person name="Black A.N."/>
            <person name="Fields C.J."/>
            <person name="Walden K."/>
            <person name="Dewoody J.A."/>
        </authorList>
    </citation>
    <scope>NUCLEOTIDE SEQUENCE [LARGE SCALE GENOMIC DNA]</scope>
    <source>
        <strain evidence="12">ER-17-0199</strain>
        <tissue evidence="12">Blubber</tissue>
    </source>
</reference>
<dbReference type="EMBL" id="JAIQCJ010000117">
    <property type="protein sequence ID" value="KAJ8797910.1"/>
    <property type="molecule type" value="Genomic_DNA"/>
</dbReference>
<dbReference type="GO" id="GO:0035556">
    <property type="term" value="P:intracellular signal transduction"/>
    <property type="evidence" value="ECO:0007669"/>
    <property type="project" value="TreeGrafter"/>
</dbReference>
<evidence type="ECO:0000256" key="8">
    <source>
        <dbReference type="ARBA" id="ARBA00038671"/>
    </source>
</evidence>
<dbReference type="GO" id="GO:0005737">
    <property type="term" value="C:cytoplasm"/>
    <property type="evidence" value="ECO:0007669"/>
    <property type="project" value="TreeGrafter"/>
</dbReference>
<proteinExistence type="inferred from homology"/>